<evidence type="ECO:0000256" key="1">
    <source>
        <dbReference type="SAM" id="SignalP"/>
    </source>
</evidence>
<accession>A0A7X5F112</accession>
<dbReference type="EMBL" id="JAABLQ010000001">
    <property type="protein sequence ID" value="NBN77783.1"/>
    <property type="molecule type" value="Genomic_DNA"/>
</dbReference>
<protein>
    <submittedName>
        <fullName evidence="2">Uncharacterized protein</fullName>
    </submittedName>
</protein>
<name>A0A7X5F112_9HYPH</name>
<evidence type="ECO:0000313" key="2">
    <source>
        <dbReference type="EMBL" id="NBN77783.1"/>
    </source>
</evidence>
<dbReference type="Proteomes" id="UP000586722">
    <property type="component" value="Unassembled WGS sequence"/>
</dbReference>
<keyword evidence="1" id="KW-0732">Signal</keyword>
<feature type="signal peptide" evidence="1">
    <location>
        <begin position="1"/>
        <end position="19"/>
    </location>
</feature>
<reference evidence="3" key="1">
    <citation type="submission" date="2020-01" db="EMBL/GenBank/DDBJ databases">
        <authorList>
            <person name="Fang Y."/>
            <person name="Sun R."/>
            <person name="Nie L."/>
            <person name="He J."/>
            <person name="Hao L."/>
            <person name="Wang L."/>
            <person name="Su S."/>
            <person name="Lv E."/>
            <person name="Zhang Z."/>
            <person name="Xie R."/>
            <person name="Liu H."/>
        </authorList>
    </citation>
    <scope>NUCLEOTIDE SEQUENCE [LARGE SCALE GENOMIC DNA]</scope>
    <source>
        <strain evidence="3">XCT-53</strain>
    </source>
</reference>
<feature type="chain" id="PRO_5030518677" evidence="1">
    <location>
        <begin position="20"/>
        <end position="156"/>
    </location>
</feature>
<comment type="caution">
    <text evidence="2">The sequence shown here is derived from an EMBL/GenBank/DDBJ whole genome shotgun (WGS) entry which is preliminary data.</text>
</comment>
<keyword evidence="3" id="KW-1185">Reference proteome</keyword>
<evidence type="ECO:0000313" key="3">
    <source>
        <dbReference type="Proteomes" id="UP000586722"/>
    </source>
</evidence>
<gene>
    <name evidence="2" type="ORF">GWI72_05815</name>
</gene>
<dbReference type="AlphaFoldDB" id="A0A7X5F112"/>
<organism evidence="2 3">
    <name type="scientific">Pannonibacter tanglangensis</name>
    <dbReference type="NCBI Taxonomy" id="2750084"/>
    <lineage>
        <taxon>Bacteria</taxon>
        <taxon>Pseudomonadati</taxon>
        <taxon>Pseudomonadota</taxon>
        <taxon>Alphaproteobacteria</taxon>
        <taxon>Hyphomicrobiales</taxon>
        <taxon>Stappiaceae</taxon>
        <taxon>Pannonibacter</taxon>
    </lineage>
</organism>
<sequence length="156" mass="17333">MRAMIASLWLALLGVSASAEDMPVPGDFFLISRQADGTFSGSHKVLEKPGEGYVAVSYCGRKLWVRPSTVAWTHMEVENRRRVALEFNAGKGWRPLCAEAQNQVRLADLGIEADNFIVANGGSYKQPTVENRFKHISKQFQGKTGKTEKSSTYHSR</sequence>
<dbReference type="RefSeq" id="WP_161708104.1">
    <property type="nucleotide sequence ID" value="NZ_JAABLQ010000001.1"/>
</dbReference>
<proteinExistence type="predicted"/>